<evidence type="ECO:0000313" key="3">
    <source>
        <dbReference type="Proteomes" id="UP000257045"/>
    </source>
</evidence>
<feature type="compositionally biased region" description="Polar residues" evidence="1">
    <location>
        <begin position="337"/>
        <end position="349"/>
    </location>
</feature>
<dbReference type="Proteomes" id="UP000257045">
    <property type="component" value="Unassembled WGS sequence"/>
</dbReference>
<feature type="compositionally biased region" description="Low complexity" evidence="1">
    <location>
        <begin position="202"/>
        <end position="234"/>
    </location>
</feature>
<name>A0A3D8J3V6_9HELI</name>
<evidence type="ECO:0000313" key="2">
    <source>
        <dbReference type="EMBL" id="RDU71835.1"/>
    </source>
</evidence>
<dbReference type="PANTHER" id="PTHR30121">
    <property type="entry name" value="UNCHARACTERIZED PROTEIN YJGR-RELATED"/>
    <property type="match status" value="1"/>
</dbReference>
<gene>
    <name evidence="2" type="ORF">CQA58_01985</name>
</gene>
<dbReference type="PANTHER" id="PTHR30121:SF6">
    <property type="entry name" value="SLR6007 PROTEIN"/>
    <property type="match status" value="1"/>
</dbReference>
<feature type="compositionally biased region" description="Polar residues" evidence="1">
    <location>
        <begin position="255"/>
        <end position="272"/>
    </location>
</feature>
<feature type="compositionally biased region" description="Low complexity" evidence="1">
    <location>
        <begin position="273"/>
        <end position="336"/>
    </location>
</feature>
<reference evidence="2 3" key="1">
    <citation type="submission" date="2018-04" db="EMBL/GenBank/DDBJ databases">
        <title>Novel Campyloabacter and Helicobacter Species and Strains.</title>
        <authorList>
            <person name="Mannion A.J."/>
            <person name="Shen Z."/>
            <person name="Fox J.G."/>
        </authorList>
    </citation>
    <scope>NUCLEOTIDE SEQUENCE [LARGE SCALE GENOMIC DNA]</scope>
    <source>
        <strain evidence="2 3">MIT 04-9366</strain>
    </source>
</reference>
<dbReference type="OrthoDB" id="9806951at2"/>
<proteinExistence type="predicted"/>
<sequence length="1043" mass="116274">MEALGQKYLNHKKLLIKQEKQIDVQDIVLYQVESITYEEEAPKREALENVLSSLRIEGINFIYLIIGDENGTNFYYGVSRDLNASKSELSINEIGEFILKPSIKGNFRGSQVRLIRGEEKRKILNQLNFKCSSMIEGVPGVLKKEDDFQGSDRLVDVMSGSHFGFMIIASLLNDEQLEKIERGIFELYNAFSPQAKCSKQETQSTNTGSNTSVTNTTNTSTTNGTNTSKSEGGNESQTHGESRSHSSQTTHSQAKSETANSGESTTQGKNFNTSVSTSEGTTESSGSTYSKDKSSSNSTSNGTNSSTTTSAGKTQSNSRTETTSQTDSTTTNQSKSIGKSKTETNGSSKSKTEGTSQAQTQGESTGSSTSESMTKEFSNKEIQDWVKYIDEILLPRVDYGKGKGMFVGGMFCFSDSEAVLKKLENTVISLFSGDIGNKVPLRAFLLKDIKQIEMIKNLQLPRFDQKTKNQSSEILYSQCDEFLGNWMSSKELSLIAGLPKKDVVGLELREEVEFGLNFPQVSEDEGLTLGKLMQSGNITSRNVNLAYSNLDKHIFITGVTGSGKTTTCQNILIQSNLPFLVIEPAKTEYRILKERYEDLLIFTLGKDTTAPFRLNPFEFFPHESITSRVDMIKASIESSFDMEAAIPQIIESAIYEIYKDYGWNIATNQNEIYGENAFDDGVYSFPTLEDLVKKVEVVVKEQGFDERLKNDYIGSIKARLNGLLVGSKGFMLNTKRSIDFRKLLNQRVVLEIEEIRNGSEKSLVMGFVLSNVIEAIKANFLSSTQKSGVRHIILIEEAHRLLSKFQAGDSPNKKQGVEVFADMLAEIRKYGECLMIADQIPNKLTPEVLKNTNTKIVHRLFAEDDKQAIANTMALEEEQKEFLSKLDAGVAIVFSGGFNKAIATKISQTSNTTSDLVITEEELQKNVYKFYADCYKSGVIVGSSWLESVGVEEIAILLDLQRRGGLMREIKKHWEAKQKIAPKLLKSLQRFADKLSVDFLAKYFIVENAISETKLEYAKEFLAKYLSNSLCESDVRYFNDELF</sequence>
<organism evidence="2 3">
    <name type="scientific">Helicobacter brantae</name>
    <dbReference type="NCBI Taxonomy" id="375927"/>
    <lineage>
        <taxon>Bacteria</taxon>
        <taxon>Pseudomonadati</taxon>
        <taxon>Campylobacterota</taxon>
        <taxon>Epsilonproteobacteria</taxon>
        <taxon>Campylobacterales</taxon>
        <taxon>Helicobacteraceae</taxon>
        <taxon>Helicobacter</taxon>
    </lineage>
</organism>
<dbReference type="InterPro" id="IPR027417">
    <property type="entry name" value="P-loop_NTPase"/>
</dbReference>
<dbReference type="Gene3D" id="3.40.50.300">
    <property type="entry name" value="P-loop containing nucleotide triphosphate hydrolases"/>
    <property type="match status" value="2"/>
</dbReference>
<dbReference type="InterPro" id="IPR051162">
    <property type="entry name" value="T4SS_component"/>
</dbReference>
<accession>A0A3D8J3V6</accession>
<dbReference type="EMBL" id="NXLV01000002">
    <property type="protein sequence ID" value="RDU71835.1"/>
    <property type="molecule type" value="Genomic_DNA"/>
</dbReference>
<dbReference type="SUPFAM" id="SSF52540">
    <property type="entry name" value="P-loop containing nucleoside triphosphate hydrolases"/>
    <property type="match status" value="1"/>
</dbReference>
<feature type="region of interest" description="Disordered" evidence="1">
    <location>
        <begin position="199"/>
        <end position="376"/>
    </location>
</feature>
<keyword evidence="3" id="KW-1185">Reference proteome</keyword>
<comment type="caution">
    <text evidence="2">The sequence shown here is derived from an EMBL/GenBank/DDBJ whole genome shotgun (WGS) entry which is preliminary data.</text>
</comment>
<evidence type="ECO:0000256" key="1">
    <source>
        <dbReference type="SAM" id="MobiDB-lite"/>
    </source>
</evidence>
<feature type="compositionally biased region" description="Low complexity" evidence="1">
    <location>
        <begin position="354"/>
        <end position="372"/>
    </location>
</feature>
<dbReference type="RefSeq" id="WP_115569045.1">
    <property type="nucleotide sequence ID" value="NZ_NXLV01000002.1"/>
</dbReference>
<protein>
    <recommendedName>
        <fullName evidence="4">Helicase HerA central domain-containing protein</fullName>
    </recommendedName>
</protein>
<evidence type="ECO:0008006" key="4">
    <source>
        <dbReference type="Google" id="ProtNLM"/>
    </source>
</evidence>
<dbReference type="AlphaFoldDB" id="A0A3D8J3V6"/>